<sequence length="76" mass="8582">MLNQKRVISFWLAGVGCVLLNHRWSHEYHRARNPSAASSPMPSWKPLIGSEALFAASCLKPFMLRAPNQIVITKYS</sequence>
<dbReference type="Proteomes" id="UP000789524">
    <property type="component" value="Unassembled WGS sequence"/>
</dbReference>
<reference evidence="1" key="1">
    <citation type="submission" date="2021-09" db="EMBL/GenBank/DDBJ databases">
        <authorList>
            <person name="Martin H S."/>
        </authorList>
    </citation>
    <scope>NUCLEOTIDE SEQUENCE</scope>
</reference>
<organism evidence="1 2">
    <name type="scientific">Danaus chrysippus</name>
    <name type="common">African queen</name>
    <dbReference type="NCBI Taxonomy" id="151541"/>
    <lineage>
        <taxon>Eukaryota</taxon>
        <taxon>Metazoa</taxon>
        <taxon>Ecdysozoa</taxon>
        <taxon>Arthropoda</taxon>
        <taxon>Hexapoda</taxon>
        <taxon>Insecta</taxon>
        <taxon>Pterygota</taxon>
        <taxon>Neoptera</taxon>
        <taxon>Endopterygota</taxon>
        <taxon>Lepidoptera</taxon>
        <taxon>Glossata</taxon>
        <taxon>Ditrysia</taxon>
        <taxon>Papilionoidea</taxon>
        <taxon>Nymphalidae</taxon>
        <taxon>Danainae</taxon>
        <taxon>Danaini</taxon>
        <taxon>Danaina</taxon>
        <taxon>Danaus</taxon>
        <taxon>Anosia</taxon>
    </lineage>
</organism>
<dbReference type="AlphaFoldDB" id="A0A8J2R3A9"/>
<comment type="caution">
    <text evidence="1">The sequence shown here is derived from an EMBL/GenBank/DDBJ whole genome shotgun (WGS) entry which is preliminary data.</text>
</comment>
<evidence type="ECO:0000313" key="2">
    <source>
        <dbReference type="Proteomes" id="UP000789524"/>
    </source>
</evidence>
<name>A0A8J2R3A9_9NEOP</name>
<protein>
    <submittedName>
        <fullName evidence="1">(African queen) hypothetical protein</fullName>
    </submittedName>
</protein>
<dbReference type="OrthoDB" id="7309958at2759"/>
<keyword evidence="2" id="KW-1185">Reference proteome</keyword>
<gene>
    <name evidence="1" type="ORF">DCHRY22_LOCUS14669</name>
</gene>
<dbReference type="EMBL" id="CAKASE010000081">
    <property type="protein sequence ID" value="CAG9583237.1"/>
    <property type="molecule type" value="Genomic_DNA"/>
</dbReference>
<evidence type="ECO:0000313" key="1">
    <source>
        <dbReference type="EMBL" id="CAG9583237.1"/>
    </source>
</evidence>
<dbReference type="PROSITE" id="PS51257">
    <property type="entry name" value="PROKAR_LIPOPROTEIN"/>
    <property type="match status" value="1"/>
</dbReference>
<accession>A0A8J2R3A9</accession>
<proteinExistence type="predicted"/>